<dbReference type="InterPro" id="IPR009339">
    <property type="entry name" value="DUF998"/>
</dbReference>
<keyword evidence="1" id="KW-0472">Membrane</keyword>
<keyword evidence="4" id="KW-1185">Reference proteome</keyword>
<feature type="transmembrane region" description="Helical" evidence="1">
    <location>
        <begin position="30"/>
        <end position="51"/>
    </location>
</feature>
<protein>
    <submittedName>
        <fullName evidence="3">Acyltransferase family protein</fullName>
    </submittedName>
</protein>
<name>A0ABW4N2C6_9CAUL</name>
<sequence length="611" mass="66020">MSRAVPHTVAPPASRDLAGLSGGRRADLDWLRIGAFALLILFHVGLVYAPYDWHIQSTHRFGWMEGALLLSSPWRLTLLFLVSGAALRFMTRRRTAGEVASARMERLLPPLIFGTLVLIPPQSFIEATDKGYWSGDFFHWWLQEFSPAGVADSVPVNHLWFLVYLTAYTLAVVPLMARPQLAAGLGDGLERALRGWGVLWVPIAYLVLVRILIYPWVGITNRLTWDWYNHAQSLGAFLFGYLMVSRPSVWATLERLRGTSLALAAAASAVMIAQAFHPGGGAFWGVPQNAAYGAAQWLVIAAVLGFASRHLRGANTPLLTYLTNAVFPCYLAHQTILVIAVWFLRPALLPAPLEAMILVAVTLGGSLLVYEVVRRIPLIRPVWGLKPSDSAPPMRFARRRVLLRFGVAAPVLAAAFTAMAALAHPDLDHSRQYLSELGGPSAANPLIFNTGVLAAAVLAGLAGLGLGLSVLALTGARILGGLTAVVFVLAGCGLAAAALYPWPDPRHLAINLALGIQLAPLLLLWALWGRRDLRGLKLFLGAVFVVMAVLTVITKHLVFPGLVNDANVGLWERAYAVVLVGWVGVAAYLLERRLRAEAPNAPIAQASATIG</sequence>
<keyword evidence="1" id="KW-1133">Transmembrane helix</keyword>
<proteinExistence type="predicted"/>
<dbReference type="RefSeq" id="WP_377282824.1">
    <property type="nucleotide sequence ID" value="NZ_JBHRSI010000008.1"/>
</dbReference>
<feature type="transmembrane region" description="Helical" evidence="1">
    <location>
        <begin position="227"/>
        <end position="244"/>
    </location>
</feature>
<feature type="transmembrane region" description="Helical" evidence="1">
    <location>
        <begin position="401"/>
        <end position="423"/>
    </location>
</feature>
<gene>
    <name evidence="3" type="ORF">ACFSC0_11335</name>
</gene>
<feature type="transmembrane region" description="Helical" evidence="1">
    <location>
        <begin position="197"/>
        <end position="215"/>
    </location>
</feature>
<keyword evidence="1" id="KW-0812">Transmembrane</keyword>
<accession>A0ABW4N2C6</accession>
<comment type="caution">
    <text evidence="3">The sequence shown here is derived from an EMBL/GenBank/DDBJ whole genome shotgun (WGS) entry which is preliminary data.</text>
</comment>
<dbReference type="GO" id="GO:0016746">
    <property type="term" value="F:acyltransferase activity"/>
    <property type="evidence" value="ECO:0007669"/>
    <property type="project" value="UniProtKB-KW"/>
</dbReference>
<feature type="transmembrane region" description="Helical" evidence="1">
    <location>
        <begin position="289"/>
        <end position="307"/>
    </location>
</feature>
<feature type="transmembrane region" description="Helical" evidence="1">
    <location>
        <begin position="535"/>
        <end position="553"/>
    </location>
</feature>
<feature type="transmembrane region" description="Helical" evidence="1">
    <location>
        <begin position="63"/>
        <end position="87"/>
    </location>
</feature>
<feature type="domain" description="Acyltransferase 3" evidence="2">
    <location>
        <begin position="26"/>
        <end position="370"/>
    </location>
</feature>
<dbReference type="Pfam" id="PF06197">
    <property type="entry name" value="DUF998"/>
    <property type="match status" value="1"/>
</dbReference>
<feature type="transmembrane region" description="Helical" evidence="1">
    <location>
        <begin position="478"/>
        <end position="502"/>
    </location>
</feature>
<evidence type="ECO:0000313" key="4">
    <source>
        <dbReference type="Proteomes" id="UP001597237"/>
    </source>
</evidence>
<evidence type="ECO:0000259" key="2">
    <source>
        <dbReference type="Pfam" id="PF01757"/>
    </source>
</evidence>
<feature type="transmembrane region" description="Helical" evidence="1">
    <location>
        <begin position="508"/>
        <end position="528"/>
    </location>
</feature>
<feature type="transmembrane region" description="Helical" evidence="1">
    <location>
        <begin position="159"/>
        <end position="177"/>
    </location>
</feature>
<feature type="transmembrane region" description="Helical" evidence="1">
    <location>
        <begin position="573"/>
        <end position="590"/>
    </location>
</feature>
<dbReference type="Pfam" id="PF01757">
    <property type="entry name" value="Acyl_transf_3"/>
    <property type="match status" value="1"/>
</dbReference>
<keyword evidence="3" id="KW-0012">Acyltransferase</keyword>
<dbReference type="EMBL" id="JBHUEY010000001">
    <property type="protein sequence ID" value="MFD1783988.1"/>
    <property type="molecule type" value="Genomic_DNA"/>
</dbReference>
<dbReference type="Proteomes" id="UP001597237">
    <property type="component" value="Unassembled WGS sequence"/>
</dbReference>
<feature type="transmembrane region" description="Helical" evidence="1">
    <location>
        <begin position="319"/>
        <end position="343"/>
    </location>
</feature>
<organism evidence="3 4">
    <name type="scientific">Phenylobacterium terrae</name>
    <dbReference type="NCBI Taxonomy" id="2665495"/>
    <lineage>
        <taxon>Bacteria</taxon>
        <taxon>Pseudomonadati</taxon>
        <taxon>Pseudomonadota</taxon>
        <taxon>Alphaproteobacteria</taxon>
        <taxon>Caulobacterales</taxon>
        <taxon>Caulobacteraceae</taxon>
        <taxon>Phenylobacterium</taxon>
    </lineage>
</organism>
<dbReference type="InterPro" id="IPR050623">
    <property type="entry name" value="Glucan_succinyl_AcylTrfase"/>
</dbReference>
<evidence type="ECO:0000313" key="3">
    <source>
        <dbReference type="EMBL" id="MFD1783988.1"/>
    </source>
</evidence>
<evidence type="ECO:0000256" key="1">
    <source>
        <dbReference type="SAM" id="Phobius"/>
    </source>
</evidence>
<dbReference type="InterPro" id="IPR002656">
    <property type="entry name" value="Acyl_transf_3_dom"/>
</dbReference>
<dbReference type="PANTHER" id="PTHR36927:SF3">
    <property type="entry name" value="GLUCANS BIOSYNTHESIS PROTEIN C"/>
    <property type="match status" value="1"/>
</dbReference>
<feature type="transmembrane region" description="Helical" evidence="1">
    <location>
        <begin position="256"/>
        <end position="277"/>
    </location>
</feature>
<feature type="transmembrane region" description="Helical" evidence="1">
    <location>
        <begin position="443"/>
        <end position="466"/>
    </location>
</feature>
<reference evidence="4" key="1">
    <citation type="journal article" date="2019" name="Int. J. Syst. Evol. Microbiol.">
        <title>The Global Catalogue of Microorganisms (GCM) 10K type strain sequencing project: providing services to taxonomists for standard genome sequencing and annotation.</title>
        <authorList>
            <consortium name="The Broad Institute Genomics Platform"/>
            <consortium name="The Broad Institute Genome Sequencing Center for Infectious Disease"/>
            <person name="Wu L."/>
            <person name="Ma J."/>
        </authorList>
    </citation>
    <scope>NUCLEOTIDE SEQUENCE [LARGE SCALE GENOMIC DNA]</scope>
    <source>
        <strain evidence="4">DFY28</strain>
    </source>
</reference>
<keyword evidence="3" id="KW-0808">Transferase</keyword>
<feature type="transmembrane region" description="Helical" evidence="1">
    <location>
        <begin position="355"/>
        <end position="373"/>
    </location>
</feature>
<dbReference type="PANTHER" id="PTHR36927">
    <property type="entry name" value="BLR4337 PROTEIN"/>
    <property type="match status" value="1"/>
</dbReference>
<feature type="transmembrane region" description="Helical" evidence="1">
    <location>
        <begin position="107"/>
        <end position="125"/>
    </location>
</feature>